<evidence type="ECO:0008006" key="7">
    <source>
        <dbReference type="Google" id="ProtNLM"/>
    </source>
</evidence>
<dbReference type="GO" id="GO:0005509">
    <property type="term" value="F:calcium ion binding"/>
    <property type="evidence" value="ECO:0007669"/>
    <property type="project" value="InterPro"/>
</dbReference>
<dbReference type="InterPro" id="IPR001343">
    <property type="entry name" value="Hemolysn_Ca-bd"/>
</dbReference>
<dbReference type="HOGENOM" id="CLU_1011635_0_0_11"/>
<dbReference type="InterPro" id="IPR018511">
    <property type="entry name" value="Hemolysin-typ_Ca-bd_CS"/>
</dbReference>
<keyword evidence="2" id="KW-0964">Secreted</keyword>
<sequence>MSTLGPRSRRVRPVGVAALLAAAASTGLFAWSAQAATSPASSSPVPSAASPATVTVTDGVMAYTAADGQTNKLTIKRVSETDTTLTFGVDDVVEISAGTDCTHPTATDLTYVTCTVPVPDPDHGGDQGNVELGDGNDSAKISGGDVNVYGGDGDDTITGASVVVGGDGDDTISHATNANGNAGNDTITDSFAVWAGDGDDTVIGDDVANEIYGGPGDDYLDGAGNDDSIDGEGGDDTIKGGPGNDYLFGGPGQDDIDGGPGDNVIDQDGSIPEGF</sequence>
<feature type="region of interest" description="Disordered" evidence="3">
    <location>
        <begin position="214"/>
        <end position="275"/>
    </location>
</feature>
<dbReference type="GO" id="GO:0005576">
    <property type="term" value="C:extracellular region"/>
    <property type="evidence" value="ECO:0007669"/>
    <property type="project" value="UniProtKB-SubCell"/>
</dbReference>
<dbReference type="STRING" id="1343740.M271_01505"/>
<keyword evidence="4" id="KW-0732">Signal</keyword>
<dbReference type="PANTHER" id="PTHR38340">
    <property type="entry name" value="S-LAYER PROTEIN"/>
    <property type="match status" value="1"/>
</dbReference>
<organism evidence="5 6">
    <name type="scientific">Streptomyces rapamycinicus (strain ATCC 29253 / DSM 41530 / NRRL 5491 / AYB-994)</name>
    <name type="common">Streptomyces hygroscopicus (strain ATCC 29253)</name>
    <dbReference type="NCBI Taxonomy" id="1343740"/>
    <lineage>
        <taxon>Bacteria</taxon>
        <taxon>Bacillati</taxon>
        <taxon>Actinomycetota</taxon>
        <taxon>Actinomycetes</taxon>
        <taxon>Kitasatosporales</taxon>
        <taxon>Streptomycetaceae</taxon>
        <taxon>Streptomyces</taxon>
        <taxon>Streptomyces violaceusniger group</taxon>
    </lineage>
</organism>
<name>A0A0A0N7K4_STRRN</name>
<dbReference type="InterPro" id="IPR011049">
    <property type="entry name" value="Serralysin-like_metalloprot_C"/>
</dbReference>
<gene>
    <name evidence="5" type="ORF">D3C57_142170</name>
</gene>
<feature type="chain" id="PRO_5030003321" description="Calcium-binding protein" evidence="4">
    <location>
        <begin position="36"/>
        <end position="275"/>
    </location>
</feature>
<evidence type="ECO:0000256" key="3">
    <source>
        <dbReference type="SAM" id="MobiDB-lite"/>
    </source>
</evidence>
<dbReference type="PRINTS" id="PR00313">
    <property type="entry name" value="CABNDNGRPT"/>
</dbReference>
<evidence type="ECO:0000313" key="5">
    <source>
        <dbReference type="EMBL" id="RLV75978.1"/>
    </source>
</evidence>
<protein>
    <recommendedName>
        <fullName evidence="7">Calcium-binding protein</fullName>
    </recommendedName>
</protein>
<dbReference type="PROSITE" id="PS00330">
    <property type="entry name" value="HEMOLYSIN_CALCIUM"/>
    <property type="match status" value="2"/>
</dbReference>
<dbReference type="Gene3D" id="2.150.10.10">
    <property type="entry name" value="Serralysin-like metalloprotease, C-terminal"/>
    <property type="match status" value="2"/>
</dbReference>
<comment type="subcellular location">
    <subcellularLocation>
        <location evidence="1">Secreted</location>
    </subcellularLocation>
</comment>
<dbReference type="eggNOG" id="COG2931">
    <property type="taxonomic scope" value="Bacteria"/>
</dbReference>
<dbReference type="RefSeq" id="WP_020865334.1">
    <property type="nucleotide sequence ID" value="NC_022785.1"/>
</dbReference>
<evidence type="ECO:0000256" key="1">
    <source>
        <dbReference type="ARBA" id="ARBA00004613"/>
    </source>
</evidence>
<dbReference type="AlphaFoldDB" id="A0A0A0N7K4"/>
<feature type="signal peptide" evidence="4">
    <location>
        <begin position="1"/>
        <end position="35"/>
    </location>
</feature>
<dbReference type="PANTHER" id="PTHR38340:SF1">
    <property type="entry name" value="S-LAYER PROTEIN"/>
    <property type="match status" value="1"/>
</dbReference>
<comment type="caution">
    <text evidence="5">The sequence shown here is derived from an EMBL/GenBank/DDBJ whole genome shotgun (WGS) entry which is preliminary data.</text>
</comment>
<dbReference type="KEGG" id="src:M271_01505"/>
<evidence type="ECO:0000313" key="6">
    <source>
        <dbReference type="Proteomes" id="UP000281594"/>
    </source>
</evidence>
<accession>A0A0A0N7K4</accession>
<dbReference type="Pfam" id="PF00353">
    <property type="entry name" value="HemolysinCabind"/>
    <property type="match status" value="4"/>
</dbReference>
<reference evidence="5 6" key="1">
    <citation type="journal article" date="2018" name="J. Biol. Chem.">
        <title>Discovery of the actinoplanic acid pathway in Streptomyces rapamycinicus reveals a genetically conserved synergism with rapamycin.</title>
        <authorList>
            <person name="Mrak P."/>
            <person name="Krastel P."/>
            <person name="Pivk Lukancic P."/>
            <person name="Tao J."/>
            <person name="Pistorius D."/>
            <person name="Moore C.M."/>
        </authorList>
    </citation>
    <scope>NUCLEOTIDE SEQUENCE [LARGE SCALE GENOMIC DNA]</scope>
    <source>
        <strain evidence="5 6">NRRL 5491</strain>
    </source>
</reference>
<evidence type="ECO:0000256" key="4">
    <source>
        <dbReference type="SAM" id="SignalP"/>
    </source>
</evidence>
<dbReference type="InterPro" id="IPR050557">
    <property type="entry name" value="RTX_toxin/Mannuronan_C5-epim"/>
</dbReference>
<evidence type="ECO:0000256" key="2">
    <source>
        <dbReference type="ARBA" id="ARBA00022525"/>
    </source>
</evidence>
<dbReference type="Proteomes" id="UP000281594">
    <property type="component" value="Unassembled WGS sequence"/>
</dbReference>
<dbReference type="EMBL" id="QYCY01000002">
    <property type="protein sequence ID" value="RLV75978.1"/>
    <property type="molecule type" value="Genomic_DNA"/>
</dbReference>
<proteinExistence type="predicted"/>
<dbReference type="SUPFAM" id="SSF51120">
    <property type="entry name" value="beta-Roll"/>
    <property type="match status" value="2"/>
</dbReference>